<feature type="transmembrane region" description="Helical" evidence="1">
    <location>
        <begin position="16"/>
        <end position="37"/>
    </location>
</feature>
<feature type="transmembrane region" description="Helical" evidence="1">
    <location>
        <begin position="150"/>
        <end position="169"/>
    </location>
</feature>
<proteinExistence type="predicted"/>
<gene>
    <name evidence="2" type="ORF">ACFFGN_21725</name>
</gene>
<protein>
    <submittedName>
        <fullName evidence="2">Uncharacterized protein</fullName>
    </submittedName>
</protein>
<feature type="transmembrane region" description="Helical" evidence="1">
    <location>
        <begin position="83"/>
        <end position="103"/>
    </location>
</feature>
<feature type="transmembrane region" description="Helical" evidence="1">
    <location>
        <begin position="49"/>
        <end position="71"/>
    </location>
</feature>
<accession>A0ABV6QQ04</accession>
<evidence type="ECO:0000313" key="2">
    <source>
        <dbReference type="EMBL" id="MFC0626715.1"/>
    </source>
</evidence>
<keyword evidence="1" id="KW-0472">Membrane</keyword>
<feature type="transmembrane region" description="Helical" evidence="1">
    <location>
        <begin position="115"/>
        <end position="138"/>
    </location>
</feature>
<dbReference type="RefSeq" id="WP_380050641.1">
    <property type="nucleotide sequence ID" value="NZ_JBHLTC010000028.1"/>
</dbReference>
<keyword evidence="1" id="KW-1133">Transmembrane helix</keyword>
<organism evidence="2 3">
    <name type="scientific">Kribbella deserti</name>
    <dbReference type="NCBI Taxonomy" id="1926257"/>
    <lineage>
        <taxon>Bacteria</taxon>
        <taxon>Bacillati</taxon>
        <taxon>Actinomycetota</taxon>
        <taxon>Actinomycetes</taxon>
        <taxon>Propionibacteriales</taxon>
        <taxon>Kribbellaceae</taxon>
        <taxon>Kribbella</taxon>
    </lineage>
</organism>
<evidence type="ECO:0000313" key="3">
    <source>
        <dbReference type="Proteomes" id="UP001589890"/>
    </source>
</evidence>
<dbReference type="Proteomes" id="UP001589890">
    <property type="component" value="Unassembled WGS sequence"/>
</dbReference>
<keyword evidence="1" id="KW-0812">Transmembrane</keyword>
<comment type="caution">
    <text evidence="2">The sequence shown here is derived from an EMBL/GenBank/DDBJ whole genome shotgun (WGS) entry which is preliminary data.</text>
</comment>
<keyword evidence="3" id="KW-1185">Reference proteome</keyword>
<evidence type="ECO:0000256" key="1">
    <source>
        <dbReference type="SAM" id="Phobius"/>
    </source>
</evidence>
<sequence length="170" mass="17779">MSQYANLGKSLGRTGMLTVIFFFVFVALAFAASPAVTGAVGRLLGHDEVALRLAGFVWGAVPWLVGVAILIKVRRKNRRPWMAYGCILWMLSGLLLVPVGAGHRFSPVVRVDADLLAFAWICSMIAGVVALGVSSAILPAAKSKKGLPATGLAIAWTVTMGLGGLAALFG</sequence>
<dbReference type="EMBL" id="JBHLTC010000028">
    <property type="protein sequence ID" value="MFC0626715.1"/>
    <property type="molecule type" value="Genomic_DNA"/>
</dbReference>
<name>A0ABV6QQ04_9ACTN</name>
<reference evidence="2 3" key="1">
    <citation type="submission" date="2024-09" db="EMBL/GenBank/DDBJ databases">
        <authorList>
            <person name="Sun Q."/>
            <person name="Mori K."/>
        </authorList>
    </citation>
    <scope>NUCLEOTIDE SEQUENCE [LARGE SCALE GENOMIC DNA]</scope>
    <source>
        <strain evidence="2 3">CGMCC 1.15906</strain>
    </source>
</reference>